<keyword evidence="2" id="KW-0812">Transmembrane</keyword>
<accession>A0A261FSY0</accession>
<keyword evidence="2" id="KW-1133">Transmembrane helix</keyword>
<sequence>MTGTNESNATKMFASVRLKNMTAAVMCVIVVIAVGMLGWNMGKRSVNVLGSEQYQAKVQELKRAQSDLKESQQDADSSKQKLDEASNAVSQVVKEKEHYQDLVKEFSAVNGDANPPITVKAVGPAQFSYGYHVFQITIHNNTANTLSFYEIRYQFTDDAGNITNTYFAVSTDGCAPNTDCVITSTTTFDPTGMTFTPISWDTGADGNYGRYGTDVVTRRM</sequence>
<protein>
    <submittedName>
        <fullName evidence="3">Uncharacterized protein</fullName>
    </submittedName>
</protein>
<feature type="transmembrane region" description="Helical" evidence="2">
    <location>
        <begin position="20"/>
        <end position="39"/>
    </location>
</feature>
<gene>
    <name evidence="3" type="ORF">BHAP_2184</name>
</gene>
<dbReference type="Proteomes" id="UP000216074">
    <property type="component" value="Unassembled WGS sequence"/>
</dbReference>
<keyword evidence="4" id="KW-1185">Reference proteome</keyword>
<feature type="compositionally biased region" description="Basic and acidic residues" evidence="1">
    <location>
        <begin position="65"/>
        <end position="84"/>
    </location>
</feature>
<evidence type="ECO:0000313" key="4">
    <source>
        <dbReference type="Proteomes" id="UP000216074"/>
    </source>
</evidence>
<evidence type="ECO:0000256" key="2">
    <source>
        <dbReference type="SAM" id="Phobius"/>
    </source>
</evidence>
<name>A0A261FSY0_9BIFI</name>
<evidence type="ECO:0000313" key="3">
    <source>
        <dbReference type="EMBL" id="OZG62085.1"/>
    </source>
</evidence>
<dbReference type="RefSeq" id="WP_143248805.1">
    <property type="nucleotide sequence ID" value="NZ_MWWY01000052.1"/>
</dbReference>
<dbReference type="AlphaFoldDB" id="A0A261FSY0"/>
<proteinExistence type="predicted"/>
<dbReference type="OrthoDB" id="3240086at2"/>
<keyword evidence="2" id="KW-0472">Membrane</keyword>
<dbReference type="EMBL" id="MWWY01000052">
    <property type="protein sequence ID" value="OZG62085.1"/>
    <property type="molecule type" value="Genomic_DNA"/>
</dbReference>
<evidence type="ECO:0000256" key="1">
    <source>
        <dbReference type="SAM" id="MobiDB-lite"/>
    </source>
</evidence>
<comment type="caution">
    <text evidence="3">The sequence shown here is derived from an EMBL/GenBank/DDBJ whole genome shotgun (WGS) entry which is preliminary data.</text>
</comment>
<reference evidence="3 4" key="1">
    <citation type="journal article" date="2017" name="BMC Genomics">
        <title>Comparative genomic and phylogenomic analyses of the Bifidobacteriaceae family.</title>
        <authorList>
            <person name="Lugli G.A."/>
            <person name="Milani C."/>
            <person name="Turroni F."/>
            <person name="Duranti S."/>
            <person name="Mancabelli L."/>
            <person name="Mangifesta M."/>
            <person name="Ferrario C."/>
            <person name="Modesto M."/>
            <person name="Mattarelli P."/>
            <person name="Jiri K."/>
            <person name="van Sinderen D."/>
            <person name="Ventura M."/>
        </authorList>
    </citation>
    <scope>NUCLEOTIDE SEQUENCE [LARGE SCALE GENOMIC DNA]</scope>
    <source>
        <strain evidence="3 4">DSM 100202</strain>
    </source>
</reference>
<feature type="region of interest" description="Disordered" evidence="1">
    <location>
        <begin position="65"/>
        <end position="87"/>
    </location>
</feature>
<organism evidence="3 4">
    <name type="scientific">Bifidobacterium hapali</name>
    <dbReference type="NCBI Taxonomy" id="1630172"/>
    <lineage>
        <taxon>Bacteria</taxon>
        <taxon>Bacillati</taxon>
        <taxon>Actinomycetota</taxon>
        <taxon>Actinomycetes</taxon>
        <taxon>Bifidobacteriales</taxon>
        <taxon>Bifidobacteriaceae</taxon>
        <taxon>Bifidobacterium</taxon>
    </lineage>
</organism>